<evidence type="ECO:0000313" key="2">
    <source>
        <dbReference type="EMBL" id="KYF78903.1"/>
    </source>
</evidence>
<evidence type="ECO:0008006" key="4">
    <source>
        <dbReference type="Google" id="ProtNLM"/>
    </source>
</evidence>
<accession>A0A150RFI1</accession>
<organism evidence="2 3">
    <name type="scientific">Sorangium cellulosum</name>
    <name type="common">Polyangium cellulosum</name>
    <dbReference type="NCBI Taxonomy" id="56"/>
    <lineage>
        <taxon>Bacteria</taxon>
        <taxon>Pseudomonadati</taxon>
        <taxon>Myxococcota</taxon>
        <taxon>Polyangia</taxon>
        <taxon>Polyangiales</taxon>
        <taxon>Polyangiaceae</taxon>
        <taxon>Sorangium</taxon>
    </lineage>
</organism>
<comment type="caution">
    <text evidence="2">The sequence shown here is derived from an EMBL/GenBank/DDBJ whole genome shotgun (WGS) entry which is preliminary data.</text>
</comment>
<feature type="non-terminal residue" evidence="2">
    <location>
        <position position="141"/>
    </location>
</feature>
<evidence type="ECO:0000313" key="3">
    <source>
        <dbReference type="Proteomes" id="UP000075515"/>
    </source>
</evidence>
<evidence type="ECO:0000256" key="1">
    <source>
        <dbReference type="SAM" id="SignalP"/>
    </source>
</evidence>
<feature type="signal peptide" evidence="1">
    <location>
        <begin position="1"/>
        <end position="40"/>
    </location>
</feature>
<name>A0A150RFI1_SORCE</name>
<dbReference type="AlphaFoldDB" id="A0A150RFI1"/>
<protein>
    <recommendedName>
        <fullName evidence="4">Secreted protein</fullName>
    </recommendedName>
</protein>
<proteinExistence type="predicted"/>
<dbReference type="Proteomes" id="UP000075515">
    <property type="component" value="Unassembled WGS sequence"/>
</dbReference>
<feature type="chain" id="PRO_5007568012" description="Secreted protein" evidence="1">
    <location>
        <begin position="41"/>
        <end position="141"/>
    </location>
</feature>
<reference evidence="2 3" key="1">
    <citation type="submission" date="2014-02" db="EMBL/GenBank/DDBJ databases">
        <title>The small core and large imbalanced accessory genome model reveals a collaborative survival strategy of Sorangium cellulosum strains in nature.</title>
        <authorList>
            <person name="Han K."/>
            <person name="Peng R."/>
            <person name="Blom J."/>
            <person name="Li Y.-Z."/>
        </authorList>
    </citation>
    <scope>NUCLEOTIDE SEQUENCE [LARGE SCALE GENOMIC DNA]</scope>
    <source>
        <strain evidence="2 3">So0149</strain>
    </source>
</reference>
<gene>
    <name evidence="2" type="ORF">BE18_31470</name>
</gene>
<keyword evidence="1" id="KW-0732">Signal</keyword>
<sequence>MTRRPNRSIVVIPVLRCHSGFHVRSRCAAARLFLVSAALAGGAVARAQPPAAPLRVEYRAEAGCPTEADFRARVGARLRRQVGEGDAASAYVVTIERRERRFIGRLGVRAAGGAVSDRDVTGDTCDDVVAALAVVTALAID</sequence>
<dbReference type="EMBL" id="JEMC01003740">
    <property type="protein sequence ID" value="KYF78903.1"/>
    <property type="molecule type" value="Genomic_DNA"/>
</dbReference>